<evidence type="ECO:0000313" key="5">
    <source>
        <dbReference type="EMBL" id="KAL1794892.1"/>
    </source>
</evidence>
<evidence type="ECO:0000256" key="2">
    <source>
        <dbReference type="SAM" id="SignalP"/>
    </source>
</evidence>
<dbReference type="Pfam" id="PF26335">
    <property type="entry name" value="ARB_00930_C"/>
    <property type="match status" value="1"/>
</dbReference>
<gene>
    <name evidence="5" type="ORF">ACET3X_006708</name>
</gene>
<feature type="signal peptide" evidence="2">
    <location>
        <begin position="1"/>
        <end position="18"/>
    </location>
</feature>
<evidence type="ECO:0000313" key="6">
    <source>
        <dbReference type="Proteomes" id="UP001578633"/>
    </source>
</evidence>
<organism evidence="5 6">
    <name type="scientific">Alternaria dauci</name>
    <dbReference type="NCBI Taxonomy" id="48095"/>
    <lineage>
        <taxon>Eukaryota</taxon>
        <taxon>Fungi</taxon>
        <taxon>Dikarya</taxon>
        <taxon>Ascomycota</taxon>
        <taxon>Pezizomycotina</taxon>
        <taxon>Dothideomycetes</taxon>
        <taxon>Pleosporomycetidae</taxon>
        <taxon>Pleosporales</taxon>
        <taxon>Pleosporineae</taxon>
        <taxon>Pleosporaceae</taxon>
        <taxon>Alternaria</taxon>
        <taxon>Alternaria sect. Porri</taxon>
    </lineage>
</organism>
<evidence type="ECO:0000259" key="3">
    <source>
        <dbReference type="Pfam" id="PF00144"/>
    </source>
</evidence>
<keyword evidence="6" id="KW-1185">Reference proteome</keyword>
<feature type="chain" id="PRO_5045752627" description="Beta-lactamase-related domain-containing protein" evidence="2">
    <location>
        <begin position="19"/>
        <end position="547"/>
    </location>
</feature>
<dbReference type="PANTHER" id="PTHR22935">
    <property type="entry name" value="PENICILLIN-BINDING PROTEIN"/>
    <property type="match status" value="1"/>
</dbReference>
<dbReference type="InterPro" id="IPR051478">
    <property type="entry name" value="Beta-lactamase-like_AB/R"/>
</dbReference>
<dbReference type="PANTHER" id="PTHR22935:SF95">
    <property type="entry name" value="BETA-LACTAMASE-LIKE 1-RELATED"/>
    <property type="match status" value="1"/>
</dbReference>
<dbReference type="InterPro" id="IPR001466">
    <property type="entry name" value="Beta-lactam-related"/>
</dbReference>
<dbReference type="GeneID" id="96087030"/>
<feature type="domain" description="Beta-lactamase-like ARB-00930-like C-terminal" evidence="4">
    <location>
        <begin position="403"/>
        <end position="545"/>
    </location>
</feature>
<protein>
    <recommendedName>
        <fullName evidence="7">Beta-lactamase-related domain-containing protein</fullName>
    </recommendedName>
</protein>
<dbReference type="Gene3D" id="3.40.710.10">
    <property type="entry name" value="DD-peptidase/beta-lactamase superfamily"/>
    <property type="match status" value="1"/>
</dbReference>
<sequence length="547" mass="59612">MIGSKNLVVSLFVPTVFSLCPPPGAVLPPPSLEPNTANFSIPEVLFTNSSSVQIQNTSFAVQASIGDTVVFQYEHSAPGRVVNQSLFDTKFRIASATKLITALALELSKDMINLDDPITKFIPELNEEFYGDVTIKSLTDHTSGLGRFGYTGDLGFSPATVAALGLPDINNTLPGCDPIPGGRECTDQEVIDEFNNLAYAPHSSGSRAMYSNIGYILLGKALEAVHNQSYEDVIQTLILDPVGMSNSTFLVPEDDGSAILPRRPEDKSWFVADFANLNPTGGLWSTPTDMLKMLHALKNNALLDKAGLREWMQPTTFLRSVHQYVGVAWEIFRITDLPLDFPRPIDIYTKAGGVPGYGSYLALVPEYDISITINAAGGETSYTSIALLDTITTALIPYADQLARSQASSKYAGTYMLSTPIGNDTLVLSSTSGPGLSIDSLTINNVSVIDVLAKRQNIPSTNFSARLYPTDPDSLGTDRENWRMLLDQTIPAKKLWAELECMSWNLGDFARYVSEPLDTFVFHMDAGHEKVVSVELLGWRASLVKMD</sequence>
<feature type="domain" description="Beta-lactamase-related" evidence="3">
    <location>
        <begin position="67"/>
        <end position="375"/>
    </location>
</feature>
<comment type="similarity">
    <text evidence="1">Belongs to the beta-lactamase family.</text>
</comment>
<comment type="caution">
    <text evidence="5">The sequence shown here is derived from an EMBL/GenBank/DDBJ whole genome shotgun (WGS) entry which is preliminary data.</text>
</comment>
<evidence type="ECO:0000256" key="1">
    <source>
        <dbReference type="ARBA" id="ARBA00038473"/>
    </source>
</evidence>
<dbReference type="SUPFAM" id="SSF56601">
    <property type="entry name" value="beta-lactamase/transpeptidase-like"/>
    <property type="match status" value="1"/>
</dbReference>
<dbReference type="RefSeq" id="XP_069305476.1">
    <property type="nucleotide sequence ID" value="XM_069452867.1"/>
</dbReference>
<evidence type="ECO:0008006" key="7">
    <source>
        <dbReference type="Google" id="ProtNLM"/>
    </source>
</evidence>
<name>A0ABR3UFB3_9PLEO</name>
<dbReference type="Proteomes" id="UP001578633">
    <property type="component" value="Chromosome 6"/>
</dbReference>
<proteinExistence type="inferred from homology"/>
<evidence type="ECO:0000259" key="4">
    <source>
        <dbReference type="Pfam" id="PF26335"/>
    </source>
</evidence>
<dbReference type="InterPro" id="IPR012338">
    <property type="entry name" value="Beta-lactam/transpept-like"/>
</dbReference>
<keyword evidence="2" id="KW-0732">Signal</keyword>
<dbReference type="InterPro" id="IPR058664">
    <property type="entry name" value="ARB_00930-like_C"/>
</dbReference>
<dbReference type="Pfam" id="PF00144">
    <property type="entry name" value="Beta-lactamase"/>
    <property type="match status" value="1"/>
</dbReference>
<reference evidence="5 6" key="1">
    <citation type="submission" date="2024-09" db="EMBL/GenBank/DDBJ databases">
        <title>T2T genomes of carrot and Alternaria dauci and their utility for understanding host-pathogen interaction during carrot leaf blight disease.</title>
        <authorList>
            <person name="Liu W."/>
            <person name="Xu S."/>
            <person name="Ou C."/>
            <person name="Liu X."/>
            <person name="Zhuang F."/>
            <person name="Deng X.W."/>
        </authorList>
    </citation>
    <scope>NUCLEOTIDE SEQUENCE [LARGE SCALE GENOMIC DNA]</scope>
    <source>
        <strain evidence="5 6">A2016</strain>
    </source>
</reference>
<accession>A0ABR3UFB3</accession>
<dbReference type="EMBL" id="JBHGVX010000006">
    <property type="protein sequence ID" value="KAL1794892.1"/>
    <property type="molecule type" value="Genomic_DNA"/>
</dbReference>